<proteinExistence type="predicted"/>
<evidence type="ECO:0000313" key="1">
    <source>
        <dbReference type="Proteomes" id="UP000887579"/>
    </source>
</evidence>
<organism evidence="1 2">
    <name type="scientific">Panagrolaimus sp. ES5</name>
    <dbReference type="NCBI Taxonomy" id="591445"/>
    <lineage>
        <taxon>Eukaryota</taxon>
        <taxon>Metazoa</taxon>
        <taxon>Ecdysozoa</taxon>
        <taxon>Nematoda</taxon>
        <taxon>Chromadorea</taxon>
        <taxon>Rhabditida</taxon>
        <taxon>Tylenchina</taxon>
        <taxon>Panagrolaimomorpha</taxon>
        <taxon>Panagrolaimoidea</taxon>
        <taxon>Panagrolaimidae</taxon>
        <taxon>Panagrolaimus</taxon>
    </lineage>
</organism>
<reference evidence="2" key="1">
    <citation type="submission" date="2022-11" db="UniProtKB">
        <authorList>
            <consortium name="WormBaseParasite"/>
        </authorList>
    </citation>
    <scope>IDENTIFICATION</scope>
</reference>
<evidence type="ECO:0000313" key="2">
    <source>
        <dbReference type="WBParaSite" id="ES5_v2.g29220.t1"/>
    </source>
</evidence>
<sequence>MTKDASTQHGEPLSQESKKLVNEVRLRLTQPIHPNFNTDFNIYRFVLNAERQHSKSKDIIEAAAKGVNNHLRLRKCLHLDEMEDVPFSKNPIFTNRFLPQGEIRPETDSQGRALWFVEYATITIEGIAHSIRSSAAIRYQFW</sequence>
<name>A0AC34GHQ4_9BILA</name>
<dbReference type="Proteomes" id="UP000887579">
    <property type="component" value="Unplaced"/>
</dbReference>
<accession>A0AC34GHQ4</accession>
<dbReference type="WBParaSite" id="ES5_v2.g29220.t1">
    <property type="protein sequence ID" value="ES5_v2.g29220.t1"/>
    <property type="gene ID" value="ES5_v2.g29220"/>
</dbReference>
<protein>
    <submittedName>
        <fullName evidence="2">Uncharacterized protein</fullName>
    </submittedName>
</protein>